<dbReference type="AlphaFoldDB" id="A0A420IC53"/>
<gene>
    <name evidence="1" type="ORF">GcM3_099020</name>
</gene>
<evidence type="ECO:0008006" key="3">
    <source>
        <dbReference type="Google" id="ProtNLM"/>
    </source>
</evidence>
<dbReference type="EMBL" id="MCBQ01009933">
    <property type="protein sequence ID" value="RKF72065.1"/>
    <property type="molecule type" value="Genomic_DNA"/>
</dbReference>
<proteinExistence type="predicted"/>
<name>A0A420IC53_9PEZI</name>
<protein>
    <recommendedName>
        <fullName evidence="3">HTH CENPB-type domain-containing protein</fullName>
    </recommendedName>
</protein>
<accession>A0A420IC53</accession>
<evidence type="ECO:0000313" key="1">
    <source>
        <dbReference type="EMBL" id="RKF72065.1"/>
    </source>
</evidence>
<organism evidence="1 2">
    <name type="scientific">Golovinomyces cichoracearum</name>
    <dbReference type="NCBI Taxonomy" id="62708"/>
    <lineage>
        <taxon>Eukaryota</taxon>
        <taxon>Fungi</taxon>
        <taxon>Dikarya</taxon>
        <taxon>Ascomycota</taxon>
        <taxon>Pezizomycotina</taxon>
        <taxon>Leotiomycetes</taxon>
        <taxon>Erysiphales</taxon>
        <taxon>Erysiphaceae</taxon>
        <taxon>Golovinomyces</taxon>
    </lineage>
</organism>
<dbReference type="Proteomes" id="UP000283383">
    <property type="component" value="Unassembled WGS sequence"/>
</dbReference>
<reference evidence="1 2" key="1">
    <citation type="journal article" date="2018" name="BMC Genomics">
        <title>Comparative genome analyses reveal sequence features reflecting distinct modes of host-adaptation between dicot and monocot powdery mildew.</title>
        <authorList>
            <person name="Wu Y."/>
            <person name="Ma X."/>
            <person name="Pan Z."/>
            <person name="Kale S.D."/>
            <person name="Song Y."/>
            <person name="King H."/>
            <person name="Zhang Q."/>
            <person name="Presley C."/>
            <person name="Deng X."/>
            <person name="Wei C.I."/>
            <person name="Xiao S."/>
        </authorList>
    </citation>
    <scope>NUCLEOTIDE SEQUENCE [LARGE SCALE GENOMIC DNA]</scope>
    <source>
        <strain evidence="1">UMSG3</strain>
    </source>
</reference>
<comment type="caution">
    <text evidence="1">The sequence shown here is derived from an EMBL/GenBank/DDBJ whole genome shotgun (WGS) entry which is preliminary data.</text>
</comment>
<dbReference type="STRING" id="62708.A0A420IC53"/>
<sequence length="97" mass="10992">MTKLGFNSAEKISQETVSNTLKRSKELLRGAEIAQGSNPNAKRHKAVTYSLMEETLNKWFLTRQEMVNMSGDLLKLKGGYFLKELYPDTSPFQFSNG</sequence>
<feature type="non-terminal residue" evidence="1">
    <location>
        <position position="97"/>
    </location>
</feature>
<keyword evidence="2" id="KW-1185">Reference proteome</keyword>
<evidence type="ECO:0000313" key="2">
    <source>
        <dbReference type="Proteomes" id="UP000283383"/>
    </source>
</evidence>
<dbReference type="Gene3D" id="1.10.10.60">
    <property type="entry name" value="Homeodomain-like"/>
    <property type="match status" value="1"/>
</dbReference>